<dbReference type="Pfam" id="PF01116">
    <property type="entry name" value="F_bP_aldolase"/>
    <property type="match status" value="1"/>
</dbReference>
<dbReference type="InterPro" id="IPR000771">
    <property type="entry name" value="FBA_II"/>
</dbReference>
<dbReference type="Proteomes" id="UP000428328">
    <property type="component" value="Chromosome"/>
</dbReference>
<dbReference type="EMBL" id="CP046400">
    <property type="protein sequence ID" value="QGY38787.1"/>
    <property type="molecule type" value="Genomic_DNA"/>
</dbReference>
<dbReference type="InterPro" id="IPR013785">
    <property type="entry name" value="Aldolase_TIM"/>
</dbReference>
<dbReference type="SUPFAM" id="SSF51569">
    <property type="entry name" value="Aldolase"/>
    <property type="match status" value="1"/>
</dbReference>
<name>A0A6I6JFK1_9BACT</name>
<dbReference type="GO" id="GO:0016832">
    <property type="term" value="F:aldehyde-lyase activity"/>
    <property type="evidence" value="ECO:0007669"/>
    <property type="project" value="InterPro"/>
</dbReference>
<evidence type="ECO:0000313" key="1">
    <source>
        <dbReference type="EMBL" id="QGY38787.1"/>
    </source>
</evidence>
<organism evidence="1 2">
    <name type="scientific">Pseudodesulfovibrio cashew</name>
    <dbReference type="NCBI Taxonomy" id="2678688"/>
    <lineage>
        <taxon>Bacteria</taxon>
        <taxon>Pseudomonadati</taxon>
        <taxon>Thermodesulfobacteriota</taxon>
        <taxon>Desulfovibrionia</taxon>
        <taxon>Desulfovibrionales</taxon>
        <taxon>Desulfovibrionaceae</taxon>
    </lineage>
</organism>
<sequence>MVARQRTQATPFPKEELVSQDTFNKALAVGRPPNVVRNFPNSQALIVSGKVIDRAMLAKGQAMTIAANGRNIFVIEGALKAAQRANAAIIIEIARSESTYCPTTLWNIARRVDYLCNMHNITVPVAVHADHYFMKKWDDVPVAKAEISSVFDAGVTSIAIDASHMTDDLNLLANIEVSSSIPSWAGYETEIGEIKGEFGLSTPVEAKYLCQGLNAHGLCPDWIALNNGTTHGIEASGEGIQVDVTAEIHEALKAYGTSGAQHGTSGNDSARLREIAAKTKTTKANVATALQMIGWGVKVNDFGNAIMTDDGRFDKVPGEGLQDALWEEMVAYADANDIHGGNYKKLNLPFERRWQGQDATSRDRMAKAVEDFVHHLLVDVFNADGTADIACDLILEAGSYDLGAKAEQFEDPAEWTEEKIKARAAAIDTDKGPEGDFDD</sequence>
<dbReference type="GO" id="GO:0005975">
    <property type="term" value="P:carbohydrate metabolic process"/>
    <property type="evidence" value="ECO:0007669"/>
    <property type="project" value="InterPro"/>
</dbReference>
<dbReference type="AlphaFoldDB" id="A0A6I6JFK1"/>
<proteinExistence type="predicted"/>
<reference evidence="1 2" key="1">
    <citation type="submission" date="2019-11" db="EMBL/GenBank/DDBJ databases">
        <authorList>
            <person name="Zheng R.K."/>
            <person name="Sun C.M."/>
        </authorList>
    </citation>
    <scope>NUCLEOTIDE SEQUENCE [LARGE SCALE GENOMIC DNA]</scope>
    <source>
        <strain evidence="1 2">SRB007</strain>
    </source>
</reference>
<protein>
    <submittedName>
        <fullName evidence="1">Ketose-bisphosphate aldolase</fullName>
    </submittedName>
</protein>
<dbReference type="PANTHER" id="PTHR30304">
    <property type="entry name" value="D-TAGATOSE-1,6-BISPHOSPHATE ALDOLASE"/>
    <property type="match status" value="1"/>
</dbReference>
<dbReference type="InterPro" id="IPR050246">
    <property type="entry name" value="Class_II_FBP_aldolase"/>
</dbReference>
<gene>
    <name evidence="1" type="ORF">GM415_01085</name>
</gene>
<evidence type="ECO:0000313" key="2">
    <source>
        <dbReference type="Proteomes" id="UP000428328"/>
    </source>
</evidence>
<dbReference type="GO" id="GO:0008270">
    <property type="term" value="F:zinc ion binding"/>
    <property type="evidence" value="ECO:0007669"/>
    <property type="project" value="InterPro"/>
</dbReference>
<keyword evidence="2" id="KW-1185">Reference proteome</keyword>
<dbReference type="KEGG" id="psel:GM415_01085"/>
<dbReference type="PANTHER" id="PTHR30304:SF0">
    <property type="entry name" value="D-TAGATOSE-1,6-BISPHOSPHATE ALDOLASE SUBUNIT GATY-RELATED"/>
    <property type="match status" value="1"/>
</dbReference>
<accession>A0A6I6JFK1</accession>
<dbReference type="Gene3D" id="3.20.20.70">
    <property type="entry name" value="Aldolase class I"/>
    <property type="match status" value="1"/>
</dbReference>